<evidence type="ECO:0000313" key="4">
    <source>
        <dbReference type="Proteomes" id="UP000663840"/>
    </source>
</evidence>
<dbReference type="AlphaFoldDB" id="A0A8H2XIC7"/>
<feature type="transmembrane region" description="Helical" evidence="2">
    <location>
        <begin position="185"/>
        <end position="208"/>
    </location>
</feature>
<dbReference type="PANTHER" id="PTHR38848">
    <property type="entry name" value="G-PROTEIN COUPLED RECEPTORS FAMILY 3 PROFILE DOMAIN-CONTAINING PROTEIN"/>
    <property type="match status" value="1"/>
</dbReference>
<dbReference type="EMBL" id="CAJMWR010001442">
    <property type="protein sequence ID" value="CAE6425879.1"/>
    <property type="molecule type" value="Genomic_DNA"/>
</dbReference>
<feature type="transmembrane region" description="Helical" evidence="2">
    <location>
        <begin position="80"/>
        <end position="103"/>
    </location>
</feature>
<proteinExistence type="predicted"/>
<accession>A0A8H2XIC7</accession>
<dbReference type="PANTHER" id="PTHR38848:SF3">
    <property type="entry name" value="G-PROTEIN COUPLED RECEPTORS FAMILY 3 PROFILE DOMAIN-CONTAINING PROTEIN"/>
    <property type="match status" value="1"/>
</dbReference>
<comment type="caution">
    <text evidence="3">The sequence shown here is derived from an EMBL/GenBank/DDBJ whole genome shotgun (WGS) entry which is preliminary data.</text>
</comment>
<gene>
    <name evidence="3" type="ORF">RDB_LOCUS59561</name>
</gene>
<feature type="transmembrane region" description="Helical" evidence="2">
    <location>
        <begin position="155"/>
        <end position="179"/>
    </location>
</feature>
<keyword evidence="2" id="KW-1133">Transmembrane helix</keyword>
<keyword evidence="2" id="KW-0472">Membrane</keyword>
<protein>
    <recommendedName>
        <fullName evidence="5">Transmembrane protein</fullName>
    </recommendedName>
</protein>
<evidence type="ECO:0000256" key="1">
    <source>
        <dbReference type="SAM" id="MobiDB-lite"/>
    </source>
</evidence>
<reference evidence="3" key="1">
    <citation type="submission" date="2021-01" db="EMBL/GenBank/DDBJ databases">
        <authorList>
            <person name="Kaushik A."/>
        </authorList>
    </citation>
    <scope>NUCLEOTIDE SEQUENCE</scope>
    <source>
        <strain evidence="3">AG1-1A</strain>
    </source>
</reference>
<evidence type="ECO:0008006" key="5">
    <source>
        <dbReference type="Google" id="ProtNLM"/>
    </source>
</evidence>
<keyword evidence="2" id="KW-0812">Transmembrane</keyword>
<name>A0A8H2XIC7_9AGAM</name>
<feature type="transmembrane region" description="Helical" evidence="2">
    <location>
        <begin position="123"/>
        <end position="143"/>
    </location>
</feature>
<evidence type="ECO:0000313" key="3">
    <source>
        <dbReference type="EMBL" id="CAE6425879.1"/>
    </source>
</evidence>
<sequence>MTWARICFLLVLLDSWLYLITSGVLLYGAPHRHGPKRCSVGILLCLLLYNSSKGLVYLFLIERVRVVWNPSGPRWCSPVYILCVLLLLPLFGVLSGVMIPRAVHYVHNGYCVLGINRISSVFLLTYDICVNLFLTGMFVVPLIRSTIRSTWLKTVAIRSSVASVMALITTSTNIAVSYVLDGKEAIWVCLGGCATDLVINAIILYWAIQGPDESSESRDKSIYTSPIGDITFRWGVADGHDQLRSPGSSLRDNVSEATVAVPTMSLPPLEKPGPLIRPERSRASL</sequence>
<feature type="transmembrane region" description="Helical" evidence="2">
    <location>
        <begin position="40"/>
        <end position="60"/>
    </location>
</feature>
<feature type="transmembrane region" description="Helical" evidence="2">
    <location>
        <begin position="7"/>
        <end position="28"/>
    </location>
</feature>
<organism evidence="3 4">
    <name type="scientific">Rhizoctonia solani</name>
    <dbReference type="NCBI Taxonomy" id="456999"/>
    <lineage>
        <taxon>Eukaryota</taxon>
        <taxon>Fungi</taxon>
        <taxon>Dikarya</taxon>
        <taxon>Basidiomycota</taxon>
        <taxon>Agaricomycotina</taxon>
        <taxon>Agaricomycetes</taxon>
        <taxon>Cantharellales</taxon>
        <taxon>Ceratobasidiaceae</taxon>
        <taxon>Rhizoctonia</taxon>
    </lineage>
</organism>
<evidence type="ECO:0000256" key="2">
    <source>
        <dbReference type="SAM" id="Phobius"/>
    </source>
</evidence>
<feature type="region of interest" description="Disordered" evidence="1">
    <location>
        <begin position="263"/>
        <end position="285"/>
    </location>
</feature>
<dbReference type="Proteomes" id="UP000663840">
    <property type="component" value="Unassembled WGS sequence"/>
</dbReference>